<name>A0A9Q3AFA9_9PSED</name>
<dbReference type="InterPro" id="IPR007396">
    <property type="entry name" value="TR_PAI2-type"/>
</dbReference>
<dbReference type="AlphaFoldDB" id="A0A9Q3AFA9"/>
<accession>A0A9Q3AFA9</accession>
<gene>
    <name evidence="1" type="ORF">KUO17_20295</name>
</gene>
<dbReference type="EMBL" id="JAHTBI010000079">
    <property type="protein sequence ID" value="MBV6289339.1"/>
    <property type="molecule type" value="Genomic_DNA"/>
</dbReference>
<keyword evidence="2" id="KW-1185">Reference proteome</keyword>
<dbReference type="PANTHER" id="PTHR35802">
    <property type="entry name" value="PROTEASE SYNTHASE AND SPORULATION PROTEIN PAI 2"/>
    <property type="match status" value="1"/>
</dbReference>
<evidence type="ECO:0000313" key="2">
    <source>
        <dbReference type="Proteomes" id="UP001106592"/>
    </source>
</evidence>
<sequence length="209" mass="23118">MYLPEDFNEPRLEVLHDLIVHNPLGVLVTHTQAGLDANHLPFHLQPAQGTHGVLQAHVSRANPVWRELSDGDEVLVVFRAAAAYISPTWYPSKHETHQQVPTWNYQVVHAYGKVSLHDDERYVRGLVAQLTRTHEASQPEPWKMTDAPRDYISDMLKAIVGVEIQITRLVGKFKLGQNKDARDIRGAAQGVAACGGTALGAAMLASLPK</sequence>
<reference evidence="1" key="1">
    <citation type="journal article" date="2022" name="Int. J. Syst. Evol. Microbiol.">
        <title>Pseudomonas aegrilactucae sp. nov. and Pseudomonas morbosilactucae sp. nov., pathogens causing bacterial rot of lettuce in Japan.</title>
        <authorList>
            <person name="Sawada H."/>
            <person name="Fujikawa T."/>
            <person name="Satou M."/>
        </authorList>
    </citation>
    <scope>NUCLEOTIDE SEQUENCE</scope>
    <source>
        <strain evidence="1">MAFF 301350</strain>
    </source>
</reference>
<proteinExistence type="predicted"/>
<reference evidence="1" key="2">
    <citation type="journal article" date="2023" name="Plant Pathol.">
        <title>Dismantling and reorganizing Pseudomonas marginalis sensu#lato.</title>
        <authorList>
            <person name="Sawada H."/>
            <person name="Fujikawa T."/>
            <person name="Satou M."/>
        </authorList>
    </citation>
    <scope>NUCLEOTIDE SEQUENCE</scope>
    <source>
        <strain evidence="1">MAFF 301350</strain>
    </source>
</reference>
<comment type="caution">
    <text evidence="1">The sequence shown here is derived from an EMBL/GenBank/DDBJ whole genome shotgun (WGS) entry which is preliminary data.</text>
</comment>
<dbReference type="PANTHER" id="PTHR35802:SF1">
    <property type="entry name" value="PROTEASE SYNTHASE AND SPORULATION PROTEIN PAI 2"/>
    <property type="match status" value="1"/>
</dbReference>
<dbReference type="RefSeq" id="WP_217977297.1">
    <property type="nucleotide sequence ID" value="NZ_JAHTBI010000079.1"/>
</dbReference>
<evidence type="ECO:0000313" key="1">
    <source>
        <dbReference type="EMBL" id="MBV6289339.1"/>
    </source>
</evidence>
<dbReference type="Proteomes" id="UP001106592">
    <property type="component" value="Unassembled WGS sequence"/>
</dbReference>
<dbReference type="PIRSF" id="PIRSF010372">
    <property type="entry name" value="PaiB"/>
    <property type="match status" value="1"/>
</dbReference>
<organism evidence="1 2">
    <name type="scientific">Pseudomonas aegrilactucae</name>
    <dbReference type="NCBI Taxonomy" id="2854028"/>
    <lineage>
        <taxon>Bacteria</taxon>
        <taxon>Pseudomonadati</taxon>
        <taxon>Pseudomonadota</taxon>
        <taxon>Gammaproteobacteria</taxon>
        <taxon>Pseudomonadales</taxon>
        <taxon>Pseudomonadaceae</taxon>
        <taxon>Pseudomonas</taxon>
    </lineage>
</organism>
<dbReference type="Pfam" id="PF04299">
    <property type="entry name" value="FMN_bind_2"/>
    <property type="match status" value="1"/>
</dbReference>
<protein>
    <submittedName>
        <fullName evidence="1">FMN-binding negative transcriptional regulator</fullName>
    </submittedName>
</protein>